<evidence type="ECO:0000256" key="1">
    <source>
        <dbReference type="ARBA" id="ARBA00022723"/>
    </source>
</evidence>
<keyword evidence="1" id="KW-0479">Metal-binding</keyword>
<dbReference type="Proteomes" id="UP000246722">
    <property type="component" value="Unassembled WGS sequence"/>
</dbReference>
<keyword evidence="2" id="KW-0378">Hydrolase</keyword>
<feature type="compositionally biased region" description="Low complexity" evidence="3">
    <location>
        <begin position="51"/>
        <end position="67"/>
    </location>
</feature>
<sequence>MWARPPITGVACAPSAPLSSTRSTHASLVARYSAAPTTGSGGRTAVRQDQAPPAARATPAHPRPLTARAVTRRTLLASAGLSLTLAGCAAIAPRRRLVTPAPALSATPTHPPRPLPATAAPPTPFRQPKPVLTRVPVPAGTLSELPGDGALLAWTVDDGSSSEVLARYIRFAAETGTRLTLFVTGCYDAWTDNAERLRPLVQSGQVQLGNHTWSHPDLSTLADGDVTAELSRNHDFITDTFGVDARPYFRPPFGVHDDRVDALAADLGYSVPTTWYGSLSDSGLITEPQVVEFATTWFLPQHIVIGHLNFEPVTNVFPQLTGLLHARGLTTVTLNDVFTSAAHP</sequence>
<evidence type="ECO:0000313" key="6">
    <source>
        <dbReference type="Proteomes" id="UP000246722"/>
    </source>
</evidence>
<feature type="domain" description="NodB homology" evidence="4">
    <location>
        <begin position="150"/>
        <end position="344"/>
    </location>
</feature>
<dbReference type="Pfam" id="PF01522">
    <property type="entry name" value="Polysacc_deac_1"/>
    <property type="match status" value="1"/>
</dbReference>
<evidence type="ECO:0000313" key="5">
    <source>
        <dbReference type="EMBL" id="PXA72318.1"/>
    </source>
</evidence>
<protein>
    <submittedName>
        <fullName evidence="5">Polysaccharide deacetylase</fullName>
    </submittedName>
</protein>
<reference evidence="5 6" key="1">
    <citation type="submission" date="2018-05" db="EMBL/GenBank/DDBJ databases">
        <title>Genetic diversity of glacier-inhabiting Cryobacterium bacteria in China and description of Cryobacterium mengkeensis sp. nov. and Arthrobacter glacialis sp. nov.</title>
        <authorList>
            <person name="Liu Q."/>
            <person name="Xin Y.-H."/>
        </authorList>
    </citation>
    <scope>NUCLEOTIDE SEQUENCE [LARGE SCALE GENOMIC DNA]</scope>
    <source>
        <strain evidence="5 6">SK-1</strain>
    </source>
</reference>
<dbReference type="SUPFAM" id="SSF88713">
    <property type="entry name" value="Glycoside hydrolase/deacetylase"/>
    <property type="match status" value="1"/>
</dbReference>
<evidence type="ECO:0000259" key="4">
    <source>
        <dbReference type="PROSITE" id="PS51677"/>
    </source>
</evidence>
<dbReference type="CDD" id="cd10917">
    <property type="entry name" value="CE4_NodB_like_6s_7s"/>
    <property type="match status" value="1"/>
</dbReference>
<accession>A0A318A2W0</accession>
<evidence type="ECO:0000256" key="2">
    <source>
        <dbReference type="ARBA" id="ARBA00022801"/>
    </source>
</evidence>
<dbReference type="AlphaFoldDB" id="A0A318A2W0"/>
<dbReference type="GO" id="GO:0016810">
    <property type="term" value="F:hydrolase activity, acting on carbon-nitrogen (but not peptide) bonds"/>
    <property type="evidence" value="ECO:0007669"/>
    <property type="project" value="InterPro"/>
</dbReference>
<evidence type="ECO:0000256" key="3">
    <source>
        <dbReference type="SAM" id="MobiDB-lite"/>
    </source>
</evidence>
<dbReference type="EMBL" id="QHLY01000005">
    <property type="protein sequence ID" value="PXA72318.1"/>
    <property type="molecule type" value="Genomic_DNA"/>
</dbReference>
<dbReference type="Gene3D" id="3.20.20.370">
    <property type="entry name" value="Glycoside hydrolase/deacetylase"/>
    <property type="match status" value="1"/>
</dbReference>
<dbReference type="GO" id="GO:0046872">
    <property type="term" value="F:metal ion binding"/>
    <property type="evidence" value="ECO:0007669"/>
    <property type="project" value="UniProtKB-KW"/>
</dbReference>
<organism evidence="5 6">
    <name type="scientific">Cryobacterium arcticum</name>
    <dbReference type="NCBI Taxonomy" id="670052"/>
    <lineage>
        <taxon>Bacteria</taxon>
        <taxon>Bacillati</taxon>
        <taxon>Actinomycetota</taxon>
        <taxon>Actinomycetes</taxon>
        <taxon>Micrococcales</taxon>
        <taxon>Microbacteriaceae</taxon>
        <taxon>Cryobacterium</taxon>
    </lineage>
</organism>
<keyword evidence="6" id="KW-1185">Reference proteome</keyword>
<dbReference type="GO" id="GO:0005975">
    <property type="term" value="P:carbohydrate metabolic process"/>
    <property type="evidence" value="ECO:0007669"/>
    <property type="project" value="InterPro"/>
</dbReference>
<dbReference type="InterPro" id="IPR050248">
    <property type="entry name" value="Polysacc_deacetylase_ArnD"/>
</dbReference>
<proteinExistence type="predicted"/>
<gene>
    <name evidence="5" type="ORF">CTB96_05450</name>
</gene>
<dbReference type="PANTHER" id="PTHR10587">
    <property type="entry name" value="GLYCOSYL TRANSFERASE-RELATED"/>
    <property type="match status" value="1"/>
</dbReference>
<dbReference type="InterPro" id="IPR011330">
    <property type="entry name" value="Glyco_hydro/deAcase_b/a-brl"/>
</dbReference>
<feature type="compositionally biased region" description="Pro residues" evidence="3">
    <location>
        <begin position="109"/>
        <end position="127"/>
    </location>
</feature>
<dbReference type="GO" id="GO:0016020">
    <property type="term" value="C:membrane"/>
    <property type="evidence" value="ECO:0007669"/>
    <property type="project" value="TreeGrafter"/>
</dbReference>
<dbReference type="PROSITE" id="PS51677">
    <property type="entry name" value="NODB"/>
    <property type="match status" value="1"/>
</dbReference>
<dbReference type="PANTHER" id="PTHR10587:SF133">
    <property type="entry name" value="CHITIN DEACETYLASE 1-RELATED"/>
    <property type="match status" value="1"/>
</dbReference>
<comment type="caution">
    <text evidence="5">The sequence shown here is derived from an EMBL/GenBank/DDBJ whole genome shotgun (WGS) entry which is preliminary data.</text>
</comment>
<dbReference type="InterPro" id="IPR002509">
    <property type="entry name" value="NODB_dom"/>
</dbReference>
<feature type="region of interest" description="Disordered" evidence="3">
    <location>
        <begin position="102"/>
        <end position="130"/>
    </location>
</feature>
<feature type="region of interest" description="Disordered" evidence="3">
    <location>
        <begin position="34"/>
        <end position="67"/>
    </location>
</feature>
<dbReference type="OrthoDB" id="9763050at2"/>
<name>A0A318A2W0_9MICO</name>